<evidence type="ECO:0000256" key="10">
    <source>
        <dbReference type="PROSITE-ProRule" id="PRU01282"/>
    </source>
</evidence>
<feature type="transmembrane region" description="Helical" evidence="11">
    <location>
        <begin position="277"/>
        <end position="299"/>
    </location>
</feature>
<dbReference type="InterPro" id="IPR006659">
    <property type="entry name" value="Arsenate_reductase"/>
</dbReference>
<dbReference type="Proteomes" id="UP000280346">
    <property type="component" value="Unassembled WGS sequence"/>
</dbReference>
<comment type="caution">
    <text evidence="12">The sequence shown here is derived from an EMBL/GenBank/DDBJ whole genome shotgun (WGS) entry which is preliminary data.</text>
</comment>
<evidence type="ECO:0000313" key="12">
    <source>
        <dbReference type="EMBL" id="RUQ68872.1"/>
    </source>
</evidence>
<dbReference type="InterPro" id="IPR036249">
    <property type="entry name" value="Thioredoxin-like_sf"/>
</dbReference>
<evidence type="ECO:0000256" key="2">
    <source>
        <dbReference type="ARBA" id="ARBA00007198"/>
    </source>
</evidence>
<feature type="transmembrane region" description="Helical" evidence="11">
    <location>
        <begin position="171"/>
        <end position="198"/>
    </location>
</feature>
<keyword evidence="4" id="KW-0813">Transport</keyword>
<keyword evidence="9 11" id="KW-0472">Membrane</keyword>
<protein>
    <submittedName>
        <fullName evidence="12">ACR3 family arsenite efflux transporter</fullName>
    </submittedName>
</protein>
<sequence length="506" mass="54406">MTSVTIYHNPDCGTSRNTLALIRNSGVEPMVIEYLKTLPTRDELADLIRRMGMPVRAVLREKGTPFAELGLEDPALTDEALLDAMIAHPILINRPIVVTPLGVRLCRPSEVVLDILPDAQRGAFAKENGEQVVDAAGRRIGKAFLRTRIMTADIQATPAARPAMGLFERYLSVWVALCIVAGIALGHLVPGLFHAIAAAEVAKVNLPVAVLIWLMIVPMLLKIELGALGQVKEHWRGVGVTLFINWAVKPFSMALLGTLFIGNLFAPLLPQDQISSYIAGLILLAAAPCTAMVFVWSNLCDGEPHYTLSQVALNDIIMVFAFAPLVGLLLGVASITVPWDTLLLSVLLYIVIPVVGAQLWRRSLLATGGEPALKRTLDLIQPVSLLALLTTLVLLFGFQGEQILAQPLVILLLAVPILIQVYFNAGLAYWLSRRFGVAWCVAAPAALIGASNFFELAVAAAISLFGLGSGAALATVVGVLVEVPVMLSVVKIVKATKPWYEGRTHA</sequence>
<dbReference type="SUPFAM" id="SSF52833">
    <property type="entry name" value="Thioredoxin-like"/>
    <property type="match status" value="1"/>
</dbReference>
<dbReference type="InterPro" id="IPR006660">
    <property type="entry name" value="Arsenate_reductase-like"/>
</dbReference>
<feature type="transmembrane region" description="Helical" evidence="11">
    <location>
        <begin position="404"/>
        <end position="423"/>
    </location>
</feature>
<evidence type="ECO:0000256" key="9">
    <source>
        <dbReference type="ARBA" id="ARBA00023136"/>
    </source>
</evidence>
<dbReference type="EMBL" id="RZIJ01000013">
    <property type="protein sequence ID" value="RUQ68872.1"/>
    <property type="molecule type" value="Genomic_DNA"/>
</dbReference>
<keyword evidence="7 11" id="KW-1133">Transmembrane helix</keyword>
<feature type="transmembrane region" description="Helical" evidence="11">
    <location>
        <begin position="204"/>
        <end position="221"/>
    </location>
</feature>
<comment type="subcellular location">
    <subcellularLocation>
        <location evidence="1">Cell membrane</location>
        <topology evidence="1">Multi-pass membrane protein</topology>
    </subcellularLocation>
</comment>
<feature type="transmembrane region" description="Helical" evidence="11">
    <location>
        <begin position="460"/>
        <end position="481"/>
    </location>
</feature>
<keyword evidence="13" id="KW-1185">Reference proteome</keyword>
<feature type="transmembrane region" description="Helical" evidence="11">
    <location>
        <begin position="242"/>
        <end position="265"/>
    </location>
</feature>
<feature type="transmembrane region" description="Helical" evidence="11">
    <location>
        <begin position="311"/>
        <end position="335"/>
    </location>
</feature>
<dbReference type="PANTHER" id="PTHR43057:SF1">
    <property type="entry name" value="ARSENICAL-RESISTANCE PROTEIN 3"/>
    <property type="match status" value="1"/>
</dbReference>
<comment type="similarity">
    <text evidence="3">Belongs to the arsenical resistance-3 (ACR3) (TC 2.A.59) family.</text>
</comment>
<evidence type="ECO:0000256" key="1">
    <source>
        <dbReference type="ARBA" id="ARBA00004651"/>
    </source>
</evidence>
<keyword evidence="6 11" id="KW-0812">Transmembrane</keyword>
<dbReference type="CDD" id="cd03034">
    <property type="entry name" value="ArsC_ArsC"/>
    <property type="match status" value="1"/>
</dbReference>
<dbReference type="Pfam" id="PF03960">
    <property type="entry name" value="ArsC"/>
    <property type="match status" value="1"/>
</dbReference>
<dbReference type="PROSITE" id="PS51353">
    <property type="entry name" value="ARSC"/>
    <property type="match status" value="1"/>
</dbReference>
<evidence type="ECO:0000256" key="5">
    <source>
        <dbReference type="ARBA" id="ARBA00022475"/>
    </source>
</evidence>
<dbReference type="Gene3D" id="3.40.30.10">
    <property type="entry name" value="Glutaredoxin"/>
    <property type="match status" value="1"/>
</dbReference>
<name>A0A3S0XA51_9PROT</name>
<feature type="transmembrane region" description="Helical" evidence="11">
    <location>
        <begin position="379"/>
        <end position="398"/>
    </location>
</feature>
<feature type="transmembrane region" description="Helical" evidence="11">
    <location>
        <begin position="435"/>
        <end position="454"/>
    </location>
</feature>
<evidence type="ECO:0000256" key="7">
    <source>
        <dbReference type="ARBA" id="ARBA00022989"/>
    </source>
</evidence>
<evidence type="ECO:0000313" key="13">
    <source>
        <dbReference type="Proteomes" id="UP000280346"/>
    </source>
</evidence>
<evidence type="ECO:0000256" key="3">
    <source>
        <dbReference type="ARBA" id="ARBA00010110"/>
    </source>
</evidence>
<reference evidence="12 13" key="1">
    <citation type="submission" date="2018-12" db="EMBL/GenBank/DDBJ databases">
        <authorList>
            <person name="Yang Y."/>
        </authorList>
    </citation>
    <scope>NUCLEOTIDE SEQUENCE [LARGE SCALE GENOMIC DNA]</scope>
    <source>
        <strain evidence="12 13">GSF71</strain>
    </source>
</reference>
<gene>
    <name evidence="12" type="primary">arsB</name>
    <name evidence="12" type="ORF">EJ913_17005</name>
</gene>
<accession>A0A3S0XA51</accession>
<comment type="similarity">
    <text evidence="2 10">Belongs to the ArsC family.</text>
</comment>
<dbReference type="InterPro" id="IPR004706">
    <property type="entry name" value="Arsenical-R_Acr3"/>
</dbReference>
<dbReference type="GO" id="GO:0005886">
    <property type="term" value="C:plasma membrane"/>
    <property type="evidence" value="ECO:0007669"/>
    <property type="project" value="UniProtKB-SubCell"/>
</dbReference>
<dbReference type="GO" id="GO:0008794">
    <property type="term" value="F:arsenate reductase (glutaredoxin) activity"/>
    <property type="evidence" value="ECO:0007669"/>
    <property type="project" value="InterPro"/>
</dbReference>
<dbReference type="GO" id="GO:0015104">
    <property type="term" value="F:antimonite transmembrane transporter activity"/>
    <property type="evidence" value="ECO:0007669"/>
    <property type="project" value="TreeGrafter"/>
</dbReference>
<dbReference type="InterPro" id="IPR038770">
    <property type="entry name" value="Na+/solute_symporter_sf"/>
</dbReference>
<dbReference type="NCBIfam" id="TIGR00014">
    <property type="entry name" value="arsC"/>
    <property type="match status" value="1"/>
</dbReference>
<evidence type="ECO:0000256" key="6">
    <source>
        <dbReference type="ARBA" id="ARBA00022692"/>
    </source>
</evidence>
<dbReference type="Gene3D" id="1.20.1530.20">
    <property type="match status" value="1"/>
</dbReference>
<dbReference type="GO" id="GO:0015297">
    <property type="term" value="F:antiporter activity"/>
    <property type="evidence" value="ECO:0007669"/>
    <property type="project" value="InterPro"/>
</dbReference>
<organism evidence="12 13">
    <name type="scientific">Azospirillum doebereinerae</name>
    <dbReference type="NCBI Taxonomy" id="92933"/>
    <lineage>
        <taxon>Bacteria</taxon>
        <taxon>Pseudomonadati</taxon>
        <taxon>Pseudomonadota</taxon>
        <taxon>Alphaproteobacteria</taxon>
        <taxon>Rhodospirillales</taxon>
        <taxon>Azospirillaceae</taxon>
        <taxon>Azospirillum</taxon>
    </lineage>
</organism>
<evidence type="ECO:0000256" key="11">
    <source>
        <dbReference type="SAM" id="Phobius"/>
    </source>
</evidence>
<dbReference type="PANTHER" id="PTHR43057">
    <property type="entry name" value="ARSENITE EFFLUX TRANSPORTER"/>
    <property type="match status" value="1"/>
</dbReference>
<evidence type="ECO:0000256" key="4">
    <source>
        <dbReference type="ARBA" id="ARBA00022448"/>
    </source>
</evidence>
<dbReference type="OrthoDB" id="5290400at2"/>
<dbReference type="GO" id="GO:0015105">
    <property type="term" value="F:arsenite transmembrane transporter activity"/>
    <property type="evidence" value="ECO:0007669"/>
    <property type="project" value="TreeGrafter"/>
</dbReference>
<dbReference type="Pfam" id="PF01758">
    <property type="entry name" value="SBF"/>
    <property type="match status" value="1"/>
</dbReference>
<evidence type="ECO:0000256" key="8">
    <source>
        <dbReference type="ARBA" id="ARBA00023002"/>
    </source>
</evidence>
<dbReference type="InterPro" id="IPR002657">
    <property type="entry name" value="BilAc:Na_symport/Acr3"/>
</dbReference>
<feature type="transmembrane region" description="Helical" evidence="11">
    <location>
        <begin position="341"/>
        <end position="359"/>
    </location>
</feature>
<dbReference type="AlphaFoldDB" id="A0A3S0XA51"/>
<keyword evidence="8" id="KW-0560">Oxidoreductase</keyword>
<keyword evidence="5" id="KW-1003">Cell membrane</keyword>
<proteinExistence type="inferred from homology"/>
<dbReference type="NCBIfam" id="TIGR00832">
    <property type="entry name" value="acr3"/>
    <property type="match status" value="1"/>
</dbReference>